<gene>
    <name evidence="6" type="ORF">GQ651_08380</name>
</gene>
<keyword evidence="7" id="KW-1185">Reference proteome</keyword>
<feature type="domain" description="HTH lysR-type" evidence="5">
    <location>
        <begin position="1"/>
        <end position="58"/>
    </location>
</feature>
<dbReference type="PANTHER" id="PTHR30126">
    <property type="entry name" value="HTH-TYPE TRANSCRIPTIONAL REGULATOR"/>
    <property type="match status" value="1"/>
</dbReference>
<dbReference type="InterPro" id="IPR000847">
    <property type="entry name" value="LysR_HTH_N"/>
</dbReference>
<dbReference type="AlphaFoldDB" id="A0A7C9IHQ9"/>
<dbReference type="CDD" id="cd05466">
    <property type="entry name" value="PBP2_LTTR_substrate"/>
    <property type="match status" value="1"/>
</dbReference>
<dbReference type="Gene3D" id="1.10.10.10">
    <property type="entry name" value="Winged helix-like DNA-binding domain superfamily/Winged helix DNA-binding domain"/>
    <property type="match status" value="1"/>
</dbReference>
<comment type="caution">
    <text evidence="6">The sequence shown here is derived from an EMBL/GenBank/DDBJ whole genome shotgun (WGS) entry which is preliminary data.</text>
</comment>
<dbReference type="PRINTS" id="PR00039">
    <property type="entry name" value="HTHLYSR"/>
</dbReference>
<protein>
    <submittedName>
        <fullName evidence="6">LysR family transcriptional regulator</fullName>
    </submittedName>
</protein>
<accession>A0A7C9IHQ9</accession>
<evidence type="ECO:0000256" key="2">
    <source>
        <dbReference type="ARBA" id="ARBA00023015"/>
    </source>
</evidence>
<evidence type="ECO:0000313" key="6">
    <source>
        <dbReference type="EMBL" id="MXQ07862.1"/>
    </source>
</evidence>
<name>A0A7C9IHQ9_9RHOB</name>
<reference evidence="6 7" key="1">
    <citation type="submission" date="2019-12" db="EMBL/GenBank/DDBJ databases">
        <authorList>
            <person name="Lee S.D."/>
        </authorList>
    </citation>
    <scope>NUCLEOTIDE SEQUENCE [LARGE SCALE GENOMIC DNA]</scope>
    <source>
        <strain evidence="6 7">GH1-50</strain>
    </source>
</reference>
<evidence type="ECO:0000313" key="7">
    <source>
        <dbReference type="Proteomes" id="UP000480350"/>
    </source>
</evidence>
<comment type="similarity">
    <text evidence="1">Belongs to the LysR transcriptional regulatory family.</text>
</comment>
<reference evidence="6 7" key="2">
    <citation type="submission" date="2020-03" db="EMBL/GenBank/DDBJ databases">
        <title>Kangsaoukella pontilimi gen. nov., sp. nov., a new member of the family Rhodobacteraceae isolated from a tidal mudflat.</title>
        <authorList>
            <person name="Kim I.S."/>
        </authorList>
    </citation>
    <scope>NUCLEOTIDE SEQUENCE [LARGE SCALE GENOMIC DNA]</scope>
    <source>
        <strain evidence="6 7">GH1-50</strain>
    </source>
</reference>
<dbReference type="GO" id="GO:0000976">
    <property type="term" value="F:transcription cis-regulatory region binding"/>
    <property type="evidence" value="ECO:0007669"/>
    <property type="project" value="TreeGrafter"/>
</dbReference>
<evidence type="ECO:0000259" key="5">
    <source>
        <dbReference type="PROSITE" id="PS50931"/>
    </source>
</evidence>
<dbReference type="InterPro" id="IPR036388">
    <property type="entry name" value="WH-like_DNA-bd_sf"/>
</dbReference>
<keyword evidence="4" id="KW-0804">Transcription</keyword>
<evidence type="ECO:0000256" key="1">
    <source>
        <dbReference type="ARBA" id="ARBA00009437"/>
    </source>
</evidence>
<sequence>MDMQLFRDLESLARTGNFSQAAALGNLSQPAFSRRIRALEGWVGATLVDRSRQPVRLTQAGEQMLEAGLQALARIEHERSQILELQSLPDKYVVTFAAQHSIGWRFYPTWLQALEEDYGPIMSRLRADDLPACIRDLRNGDVDFVIAYVGEAKAPERPLDSIVIGADRLVPVCKPDTDGTPLFAFGTTEVKMPFLRFGNAAPIGAHLEPLFRAEGLSDALQTVYENSMAGALRIRARAGDGVAWLPQSLVQPDLDSGILVRTGKPGWVVDLTIRLFRNSERTNRVTRSIWTFLEVRQSVPLVPSPDRDQPS</sequence>
<dbReference type="EMBL" id="WUPT01000001">
    <property type="protein sequence ID" value="MXQ07862.1"/>
    <property type="molecule type" value="Genomic_DNA"/>
</dbReference>
<dbReference type="PROSITE" id="PS50931">
    <property type="entry name" value="HTH_LYSR"/>
    <property type="match status" value="1"/>
</dbReference>
<dbReference type="Proteomes" id="UP000480350">
    <property type="component" value="Unassembled WGS sequence"/>
</dbReference>
<keyword evidence="2" id="KW-0805">Transcription regulation</keyword>
<evidence type="ECO:0000256" key="4">
    <source>
        <dbReference type="ARBA" id="ARBA00023163"/>
    </source>
</evidence>
<keyword evidence="3" id="KW-0238">DNA-binding</keyword>
<dbReference type="Gene3D" id="3.40.190.10">
    <property type="entry name" value="Periplasmic binding protein-like II"/>
    <property type="match status" value="2"/>
</dbReference>
<proteinExistence type="inferred from homology"/>
<organism evidence="6 7">
    <name type="scientific">Kangsaoukella pontilimi</name>
    <dbReference type="NCBI Taxonomy" id="2691042"/>
    <lineage>
        <taxon>Bacteria</taxon>
        <taxon>Pseudomonadati</taxon>
        <taxon>Pseudomonadota</taxon>
        <taxon>Alphaproteobacteria</taxon>
        <taxon>Rhodobacterales</taxon>
        <taxon>Paracoccaceae</taxon>
        <taxon>Kangsaoukella</taxon>
    </lineage>
</organism>
<dbReference type="InterPro" id="IPR005119">
    <property type="entry name" value="LysR_subst-bd"/>
</dbReference>
<dbReference type="Pfam" id="PF00126">
    <property type="entry name" value="HTH_1"/>
    <property type="match status" value="1"/>
</dbReference>
<dbReference type="InterPro" id="IPR036390">
    <property type="entry name" value="WH_DNA-bd_sf"/>
</dbReference>
<evidence type="ECO:0000256" key="3">
    <source>
        <dbReference type="ARBA" id="ARBA00023125"/>
    </source>
</evidence>
<dbReference type="SUPFAM" id="SSF53850">
    <property type="entry name" value="Periplasmic binding protein-like II"/>
    <property type="match status" value="1"/>
</dbReference>
<dbReference type="Pfam" id="PF03466">
    <property type="entry name" value="LysR_substrate"/>
    <property type="match status" value="1"/>
</dbReference>
<dbReference type="PANTHER" id="PTHR30126:SF2">
    <property type="entry name" value="HTH-TYPE TRANSCRIPTIONAL REGULATOR YJIE"/>
    <property type="match status" value="1"/>
</dbReference>
<dbReference type="SUPFAM" id="SSF46785">
    <property type="entry name" value="Winged helix' DNA-binding domain"/>
    <property type="match status" value="1"/>
</dbReference>
<dbReference type="GO" id="GO:0003700">
    <property type="term" value="F:DNA-binding transcription factor activity"/>
    <property type="evidence" value="ECO:0007669"/>
    <property type="project" value="InterPro"/>
</dbReference>